<dbReference type="InterPro" id="IPR001680">
    <property type="entry name" value="WD40_rpt"/>
</dbReference>
<evidence type="ECO:0000313" key="7">
    <source>
        <dbReference type="Proteomes" id="UP000318582"/>
    </source>
</evidence>
<dbReference type="SUPFAM" id="SSF50978">
    <property type="entry name" value="WD40 repeat-like"/>
    <property type="match status" value="1"/>
</dbReference>
<organism evidence="6 7">
    <name type="scientific">Powellomyces hirtus</name>
    <dbReference type="NCBI Taxonomy" id="109895"/>
    <lineage>
        <taxon>Eukaryota</taxon>
        <taxon>Fungi</taxon>
        <taxon>Fungi incertae sedis</taxon>
        <taxon>Chytridiomycota</taxon>
        <taxon>Chytridiomycota incertae sedis</taxon>
        <taxon>Chytridiomycetes</taxon>
        <taxon>Spizellomycetales</taxon>
        <taxon>Powellomycetaceae</taxon>
        <taxon>Powellomyces</taxon>
    </lineage>
</organism>
<evidence type="ECO:0000256" key="2">
    <source>
        <dbReference type="ARBA" id="ARBA00022737"/>
    </source>
</evidence>
<gene>
    <name evidence="6" type="ORF">PhCBS80983_g03637</name>
</gene>
<dbReference type="AlphaFoldDB" id="A0A507E3Q0"/>
<dbReference type="InterPro" id="IPR015943">
    <property type="entry name" value="WD40/YVTN_repeat-like_dom_sf"/>
</dbReference>
<sequence length="293" mass="31783">MTTRRPLRRWKAHESGILALHGLSADQLLRGDQLHIWSLAGEQEEEPGPQFTLLVNSLNFCGVAVLSTAGEAEQSEVLLALPAIDENAAIDVYNLSTRKYERQGIMVPNATKDTGLCMCLKFFKGVDQRIYLAAGYESGTVIVWDVEKGTLVQRCKIHDEPVLSLDISPDGRSGFCGGAYSKVVQFAVDIGTESDLLRISSEQTLPARGTAVARVRPDSKIVAIGSWDSSIRIYKTKALKPLAVLQAHRQGIQCLCFASGTANDAESEGNPTTPANTFAAGSKDGTITLWQIY</sequence>
<keyword evidence="2" id="KW-0677">Repeat</keyword>
<dbReference type="PANTHER" id="PTHR19854">
    <property type="entry name" value="TRANSDUCIN BETA-LIKE 3"/>
    <property type="match status" value="1"/>
</dbReference>
<dbReference type="Proteomes" id="UP000318582">
    <property type="component" value="Unassembled WGS sequence"/>
</dbReference>
<comment type="caution">
    <text evidence="6">The sequence shown here is derived from an EMBL/GenBank/DDBJ whole genome shotgun (WGS) entry which is preliminary data.</text>
</comment>
<evidence type="ECO:0000256" key="1">
    <source>
        <dbReference type="ARBA" id="ARBA00022574"/>
    </source>
</evidence>
<dbReference type="Pfam" id="PF00400">
    <property type="entry name" value="WD40"/>
    <property type="match status" value="2"/>
</dbReference>
<protein>
    <recommendedName>
        <fullName evidence="4">ASTRA-associated protein 1</fullName>
    </recommendedName>
</protein>
<dbReference type="PROSITE" id="PS50082">
    <property type="entry name" value="WD_REPEATS_2"/>
    <property type="match status" value="1"/>
</dbReference>
<dbReference type="SMART" id="SM00320">
    <property type="entry name" value="WD40"/>
    <property type="match status" value="3"/>
</dbReference>
<dbReference type="EMBL" id="QEAQ01000048">
    <property type="protein sequence ID" value="TPX57720.1"/>
    <property type="molecule type" value="Genomic_DNA"/>
</dbReference>
<dbReference type="Gene3D" id="2.130.10.10">
    <property type="entry name" value="YVTN repeat-like/Quinoprotein amine dehydrogenase"/>
    <property type="match status" value="1"/>
</dbReference>
<reference evidence="6 7" key="1">
    <citation type="journal article" date="2019" name="Sci. Rep.">
        <title>Comparative genomics of chytrid fungi reveal insights into the obligate biotrophic and pathogenic lifestyle of Synchytrium endobioticum.</title>
        <authorList>
            <person name="van de Vossenberg B.T.L.H."/>
            <person name="Warris S."/>
            <person name="Nguyen H.D.T."/>
            <person name="van Gent-Pelzer M.P.E."/>
            <person name="Joly D.L."/>
            <person name="van de Geest H.C."/>
            <person name="Bonants P.J.M."/>
            <person name="Smith D.S."/>
            <person name="Levesque C.A."/>
            <person name="van der Lee T.A.J."/>
        </authorList>
    </citation>
    <scope>NUCLEOTIDE SEQUENCE [LARGE SCALE GENOMIC DNA]</scope>
    <source>
        <strain evidence="6 7">CBS 809.83</strain>
    </source>
</reference>
<accession>A0A507E3Q0</accession>
<keyword evidence="1 5" id="KW-0853">WD repeat</keyword>
<comment type="similarity">
    <text evidence="3">Belongs to the WD repeat ASA1 family.</text>
</comment>
<name>A0A507E3Q0_9FUNG</name>
<evidence type="ECO:0000256" key="4">
    <source>
        <dbReference type="ARBA" id="ARBA00040563"/>
    </source>
</evidence>
<evidence type="ECO:0000313" key="6">
    <source>
        <dbReference type="EMBL" id="TPX57720.1"/>
    </source>
</evidence>
<dbReference type="InterPro" id="IPR036322">
    <property type="entry name" value="WD40_repeat_dom_sf"/>
</dbReference>
<dbReference type="STRING" id="109895.A0A507E3Q0"/>
<evidence type="ECO:0000256" key="5">
    <source>
        <dbReference type="PROSITE-ProRule" id="PRU00221"/>
    </source>
</evidence>
<dbReference type="PANTHER" id="PTHR19854:SF1">
    <property type="entry name" value="GUANINE NUCLEOTIDE-BINDING PROTEIN SUBUNIT BETA-LIKE PROTEIN 1"/>
    <property type="match status" value="1"/>
</dbReference>
<proteinExistence type="inferred from homology"/>
<keyword evidence="7" id="KW-1185">Reference proteome</keyword>
<evidence type="ECO:0000256" key="3">
    <source>
        <dbReference type="ARBA" id="ARBA00037931"/>
    </source>
</evidence>
<feature type="repeat" description="WD" evidence="5">
    <location>
        <begin position="278"/>
        <end position="293"/>
    </location>
</feature>